<organism evidence="1 2">
    <name type="scientific">Piromyces finnis</name>
    <dbReference type="NCBI Taxonomy" id="1754191"/>
    <lineage>
        <taxon>Eukaryota</taxon>
        <taxon>Fungi</taxon>
        <taxon>Fungi incertae sedis</taxon>
        <taxon>Chytridiomycota</taxon>
        <taxon>Chytridiomycota incertae sedis</taxon>
        <taxon>Neocallimastigomycetes</taxon>
        <taxon>Neocallimastigales</taxon>
        <taxon>Neocallimastigaceae</taxon>
        <taxon>Piromyces</taxon>
    </lineage>
</organism>
<proteinExistence type="predicted"/>
<dbReference type="EMBL" id="MCFH01000048">
    <property type="protein sequence ID" value="ORX44063.1"/>
    <property type="molecule type" value="Genomic_DNA"/>
</dbReference>
<reference evidence="1 2" key="2">
    <citation type="submission" date="2016-08" db="EMBL/GenBank/DDBJ databases">
        <title>Pervasive Adenine N6-methylation of Active Genes in Fungi.</title>
        <authorList>
            <consortium name="DOE Joint Genome Institute"/>
            <person name="Mondo S.J."/>
            <person name="Dannebaum R.O."/>
            <person name="Kuo R.C."/>
            <person name="Labutti K."/>
            <person name="Haridas S."/>
            <person name="Kuo A."/>
            <person name="Salamov A."/>
            <person name="Ahrendt S.R."/>
            <person name="Lipzen A."/>
            <person name="Sullivan W."/>
            <person name="Andreopoulos W.B."/>
            <person name="Clum A."/>
            <person name="Lindquist E."/>
            <person name="Daum C."/>
            <person name="Ramamoorthy G.K."/>
            <person name="Gryganskyi A."/>
            <person name="Culley D."/>
            <person name="Magnuson J.K."/>
            <person name="James T.Y."/>
            <person name="O'Malley M.A."/>
            <person name="Stajich J.E."/>
            <person name="Spatafora J.W."/>
            <person name="Visel A."/>
            <person name="Grigoriev I.V."/>
        </authorList>
    </citation>
    <scope>NUCLEOTIDE SEQUENCE [LARGE SCALE GENOMIC DNA]</scope>
    <source>
        <strain evidence="2">finn</strain>
    </source>
</reference>
<protein>
    <submittedName>
        <fullName evidence="1">Uncharacterized protein</fullName>
    </submittedName>
</protein>
<sequence length="218" mass="25928">MESLEQLIENIEKFGNNINKSYFSRFIKLSKALPTNFAEECLEKLPKLPIKDPREDFQEQNEDNKIIYKNFIEIIYKTIAEIEGSKSMKEDLKSFVHQRETTNKVRKEQNTKYAHTYKSKPETRIKYHKTASEKGRQNPKQITRKNILDDNIKDKQKSKLTQEFIHNTIESIKNSKYLNNPKFGGRMHYNKAVIIDNKYTAKYAIVLLDSRIRRKLHR</sequence>
<name>A0A1Y1V0S4_9FUNG</name>
<accession>A0A1Y1V0S4</accession>
<dbReference type="AlphaFoldDB" id="A0A1Y1V0S4"/>
<dbReference type="Proteomes" id="UP000193719">
    <property type="component" value="Unassembled WGS sequence"/>
</dbReference>
<reference evidence="1 2" key="1">
    <citation type="submission" date="2016-08" db="EMBL/GenBank/DDBJ databases">
        <title>Genomes of anaerobic fungi encode conserved fungal cellulosomes for biomass hydrolysis.</title>
        <authorList>
            <consortium name="DOE Joint Genome Institute"/>
            <person name="Haitjema C.H."/>
            <person name="Gilmore S.P."/>
            <person name="Henske J.K."/>
            <person name="Solomon K.V."/>
            <person name="De Groot R."/>
            <person name="Kuo A."/>
            <person name="Mondo S.J."/>
            <person name="Salamov A.A."/>
            <person name="Labutti K."/>
            <person name="Zhao Z."/>
            <person name="Chiniquy J."/>
            <person name="Barry K."/>
            <person name="Brewer H.M."/>
            <person name="Purvine S.O."/>
            <person name="Wright A.T."/>
            <person name="Boxma B."/>
            <person name="Van Alen T."/>
            <person name="Hackstein J.H."/>
            <person name="Baker S.E."/>
            <person name="Grigoriev I.V."/>
            <person name="O'Malley M.A."/>
        </authorList>
    </citation>
    <scope>NUCLEOTIDE SEQUENCE [LARGE SCALE GENOMIC DNA]</scope>
    <source>
        <strain evidence="2">finn</strain>
    </source>
</reference>
<keyword evidence="2" id="KW-1185">Reference proteome</keyword>
<evidence type="ECO:0000313" key="2">
    <source>
        <dbReference type="Proteomes" id="UP000193719"/>
    </source>
</evidence>
<gene>
    <name evidence="1" type="ORF">BCR36DRAFT_373544</name>
</gene>
<evidence type="ECO:0000313" key="1">
    <source>
        <dbReference type="EMBL" id="ORX44063.1"/>
    </source>
</evidence>
<comment type="caution">
    <text evidence="1">The sequence shown here is derived from an EMBL/GenBank/DDBJ whole genome shotgun (WGS) entry which is preliminary data.</text>
</comment>